<accession>A0ABW7FS40</accession>
<keyword evidence="3" id="KW-1185">Reference proteome</keyword>
<proteinExistence type="predicted"/>
<evidence type="ECO:0000313" key="2">
    <source>
        <dbReference type="EMBL" id="MFG6447116.1"/>
    </source>
</evidence>
<dbReference type="EMBL" id="JBIGHZ010000001">
    <property type="protein sequence ID" value="MFG6447116.1"/>
    <property type="molecule type" value="Genomic_DNA"/>
</dbReference>
<evidence type="ECO:0000259" key="1">
    <source>
        <dbReference type="Pfam" id="PF12680"/>
    </source>
</evidence>
<dbReference type="Gene3D" id="3.10.450.50">
    <property type="match status" value="1"/>
</dbReference>
<evidence type="ECO:0000313" key="3">
    <source>
        <dbReference type="Proteomes" id="UP001606099"/>
    </source>
</evidence>
<comment type="caution">
    <text evidence="2">The sequence shown here is derived from an EMBL/GenBank/DDBJ whole genome shotgun (WGS) entry which is preliminary data.</text>
</comment>
<gene>
    <name evidence="2" type="ORF">ACG0Z6_02535</name>
</gene>
<dbReference type="Pfam" id="PF12680">
    <property type="entry name" value="SnoaL_2"/>
    <property type="match status" value="1"/>
</dbReference>
<dbReference type="SUPFAM" id="SSF54427">
    <property type="entry name" value="NTF2-like"/>
    <property type="match status" value="1"/>
</dbReference>
<reference evidence="2 3" key="1">
    <citation type="submission" date="2024-08" db="EMBL/GenBank/DDBJ databases">
        <authorList>
            <person name="Lu H."/>
        </authorList>
    </citation>
    <scope>NUCLEOTIDE SEQUENCE [LARGE SCALE GENOMIC DNA]</scope>
    <source>
        <strain evidence="2 3">BYS180W</strain>
    </source>
</reference>
<protein>
    <submittedName>
        <fullName evidence="2">Nuclear transport factor 2 family protein</fullName>
    </submittedName>
</protein>
<dbReference type="RefSeq" id="WP_394458489.1">
    <property type="nucleotide sequence ID" value="NZ_JBIGHZ010000001.1"/>
</dbReference>
<organism evidence="2 3">
    <name type="scientific">Roseateles rivi</name>
    <dbReference type="NCBI Taxonomy" id="3299028"/>
    <lineage>
        <taxon>Bacteria</taxon>
        <taxon>Pseudomonadati</taxon>
        <taxon>Pseudomonadota</taxon>
        <taxon>Betaproteobacteria</taxon>
        <taxon>Burkholderiales</taxon>
        <taxon>Sphaerotilaceae</taxon>
        <taxon>Roseateles</taxon>
    </lineage>
</organism>
<dbReference type="Proteomes" id="UP001606099">
    <property type="component" value="Unassembled WGS sequence"/>
</dbReference>
<feature type="domain" description="SnoaL-like" evidence="1">
    <location>
        <begin position="20"/>
        <end position="116"/>
    </location>
</feature>
<sequence>MNTPRHPEDPARAVQALIAAYEQLRPDTLHELLALYAEDAHFKDPFNEVSGRSAIARIFSHMFQVLHLARFEFVHSAVQGQDAFLTWNFHLQRHAKSAPLCIHGATHLRLTTQGLVQLHRDYWDAAEELYAKLPLLGALMRTLQRQLRCPQT</sequence>
<dbReference type="InterPro" id="IPR032710">
    <property type="entry name" value="NTF2-like_dom_sf"/>
</dbReference>
<dbReference type="InterPro" id="IPR037401">
    <property type="entry name" value="SnoaL-like"/>
</dbReference>
<name>A0ABW7FS40_9BURK</name>